<dbReference type="SUPFAM" id="SSF56300">
    <property type="entry name" value="Metallo-dependent phosphatases"/>
    <property type="match status" value="1"/>
</dbReference>
<evidence type="ECO:0000256" key="4">
    <source>
        <dbReference type="ARBA" id="ARBA00023004"/>
    </source>
</evidence>
<evidence type="ECO:0000256" key="3">
    <source>
        <dbReference type="ARBA" id="ARBA00022801"/>
    </source>
</evidence>
<keyword evidence="2 7" id="KW-0479">Metal-binding</keyword>
<feature type="active site" description="Proton donor" evidence="6">
    <location>
        <position position="68"/>
    </location>
</feature>
<feature type="binding site" evidence="7">
    <location>
        <position position="39"/>
    </location>
    <ligand>
        <name>Fe cation</name>
        <dbReference type="ChEBI" id="CHEBI:24875"/>
        <label>2</label>
    </ligand>
</feature>
<feature type="binding site" evidence="7">
    <location>
        <position position="8"/>
    </location>
    <ligand>
        <name>Fe cation</name>
        <dbReference type="ChEBI" id="CHEBI:24875"/>
        <label>1</label>
    </ligand>
</feature>
<name>A0A0S6UF48_NEOTH</name>
<evidence type="ECO:0000256" key="7">
    <source>
        <dbReference type="PIRSR" id="PIRSR004789-51"/>
    </source>
</evidence>
<organism evidence="8">
    <name type="scientific">Moorella thermoacetica Y72</name>
    <dbReference type="NCBI Taxonomy" id="1325331"/>
    <lineage>
        <taxon>Bacteria</taxon>
        <taxon>Bacillati</taxon>
        <taxon>Bacillota</taxon>
        <taxon>Clostridia</taxon>
        <taxon>Neomoorellales</taxon>
        <taxon>Neomoorellaceae</taxon>
        <taxon>Neomoorella</taxon>
    </lineage>
</organism>
<evidence type="ECO:0000256" key="1">
    <source>
        <dbReference type="ARBA" id="ARBA00001965"/>
    </source>
</evidence>
<gene>
    <name evidence="8" type="ORF">MTY_2169</name>
</gene>
<keyword evidence="4" id="KW-0408">Iron</keyword>
<evidence type="ECO:0000256" key="5">
    <source>
        <dbReference type="ARBA" id="ARBA00061401"/>
    </source>
</evidence>
<dbReference type="GO" id="GO:0004113">
    <property type="term" value="F:2',3'-cyclic-nucleotide 3'-phosphodiesterase activity"/>
    <property type="evidence" value="ECO:0007669"/>
    <property type="project" value="TreeGrafter"/>
</dbReference>
<dbReference type="InterPro" id="IPR029052">
    <property type="entry name" value="Metallo-depent_PP-like"/>
</dbReference>
<sequence>MRILMIGDVVGRPGRKAVREVLPALLQEHRPDLVIANGENAAGGNGITPDTAGELFASGIDVLTMGNHVWDKREALTLLEEEERIIRPANYPPGTPGRGYNLFEVKEGLKVGVINLSGRVFLPPLECPFRLGRQLVEELRAETRVIIVDFHAEATSEKVALGWHLDGLVSAVVGTHTHIQTADARVLPGGTAYITDVGMTGPRDSVLGVKTEIIVHKFLTQLPARFEIAGGVIQLEGVILDIDPSTGRAAGIQRVQHYCNP</sequence>
<dbReference type="Proteomes" id="UP000063718">
    <property type="component" value="Unassembled WGS sequence"/>
</dbReference>
<dbReference type="InterPro" id="IPR005235">
    <property type="entry name" value="YmdB-like"/>
</dbReference>
<dbReference type="PANTHER" id="PTHR36303:SF1">
    <property type="entry name" value="2',3'-CYCLIC-NUCLEOTIDE 2'-PHOSPHODIESTERASE"/>
    <property type="match status" value="1"/>
</dbReference>
<dbReference type="EMBL" id="DF238840">
    <property type="protein sequence ID" value="GAF26829.1"/>
    <property type="molecule type" value="Genomic_DNA"/>
</dbReference>
<evidence type="ECO:0000256" key="6">
    <source>
        <dbReference type="PIRSR" id="PIRSR004789-50"/>
    </source>
</evidence>
<accession>A0A0S6UF48</accession>
<keyword evidence="3" id="KW-0378">Hydrolase</keyword>
<dbReference type="Gene3D" id="3.60.21.10">
    <property type="match status" value="1"/>
</dbReference>
<reference evidence="8" key="1">
    <citation type="journal article" date="2014" name="Gene">
        <title>Genome-guided analysis of transformation efficiency and carbon dioxide assimilation by Moorella thermoacetica Y72.</title>
        <authorList>
            <person name="Tsukahara K."/>
            <person name="Kita A."/>
            <person name="Nakashimada Y."/>
            <person name="Hoshino T."/>
            <person name="Murakami K."/>
        </authorList>
    </citation>
    <scope>NUCLEOTIDE SEQUENCE [LARGE SCALE GENOMIC DNA]</scope>
    <source>
        <strain evidence="8">Y72</strain>
    </source>
</reference>
<feature type="binding site" evidence="7">
    <location>
        <position position="67"/>
    </location>
    <ligand>
        <name>Fe cation</name>
        <dbReference type="ChEBI" id="CHEBI:24875"/>
        <label>2</label>
    </ligand>
</feature>
<dbReference type="RefSeq" id="WP_025774547.1">
    <property type="nucleotide sequence ID" value="NZ_DF238840.1"/>
</dbReference>
<evidence type="ECO:0000256" key="2">
    <source>
        <dbReference type="ARBA" id="ARBA00022723"/>
    </source>
</evidence>
<feature type="binding site" evidence="7">
    <location>
        <position position="176"/>
    </location>
    <ligand>
        <name>Fe cation</name>
        <dbReference type="ChEBI" id="CHEBI:24875"/>
        <label>2</label>
    </ligand>
</feature>
<feature type="binding site" evidence="7">
    <location>
        <position position="40"/>
    </location>
    <ligand>
        <name>Fe cation</name>
        <dbReference type="ChEBI" id="CHEBI:24875"/>
        <label>1</label>
    </ligand>
</feature>
<protein>
    <submittedName>
        <fullName evidence="8">Uncharacterized protein conserved in bacteria</fullName>
    </submittedName>
</protein>
<dbReference type="Pfam" id="PF13277">
    <property type="entry name" value="YmdB"/>
    <property type="match status" value="1"/>
</dbReference>
<dbReference type="GO" id="GO:0046872">
    <property type="term" value="F:metal ion binding"/>
    <property type="evidence" value="ECO:0007669"/>
    <property type="project" value="UniProtKB-KW"/>
</dbReference>
<comment type="cofactor">
    <cofactor evidence="1">
        <name>Fe(3+)</name>
        <dbReference type="ChEBI" id="CHEBI:29034"/>
    </cofactor>
</comment>
<dbReference type="PIRSF" id="PIRSF004789">
    <property type="entry name" value="DR1281"/>
    <property type="match status" value="1"/>
</dbReference>
<dbReference type="PANTHER" id="PTHR36303">
    <property type="entry name" value="2',3'-CYCLIC-NUCLEOTIDE 2'-PHOSPHODIESTERASE"/>
    <property type="match status" value="1"/>
</dbReference>
<feature type="binding site" evidence="7">
    <location>
        <position position="178"/>
    </location>
    <ligand>
        <name>Fe cation</name>
        <dbReference type="ChEBI" id="CHEBI:24875"/>
        <label>1</label>
    </ligand>
</feature>
<dbReference type="AlphaFoldDB" id="A0A0S6UF48"/>
<feature type="binding site" evidence="7">
    <location>
        <position position="39"/>
    </location>
    <ligand>
        <name>Fe cation</name>
        <dbReference type="ChEBI" id="CHEBI:24875"/>
        <label>1</label>
    </ligand>
</feature>
<proteinExistence type="inferred from homology"/>
<comment type="similarity">
    <text evidence="5">Belongs to the YmdB-like family.</text>
</comment>
<dbReference type="CDD" id="cd07382">
    <property type="entry name" value="MPP_DR1281"/>
    <property type="match status" value="1"/>
</dbReference>
<dbReference type="FunFam" id="3.60.21.10:FF:000016">
    <property type="entry name" value="Putative metallophosphoesterase"/>
    <property type="match status" value="1"/>
</dbReference>
<evidence type="ECO:0000313" key="8">
    <source>
        <dbReference type="EMBL" id="GAF26829.1"/>
    </source>
</evidence>
<dbReference type="NCBIfam" id="TIGR00282">
    <property type="entry name" value="TIGR00282 family metallophosphoesterase"/>
    <property type="match status" value="1"/>
</dbReference>
<feature type="binding site" evidence="7">
    <location>
        <position position="151"/>
    </location>
    <ligand>
        <name>Fe cation</name>
        <dbReference type="ChEBI" id="CHEBI:24875"/>
        <label>2</label>
    </ligand>
</feature>